<keyword evidence="1" id="KW-0472">Membrane</keyword>
<organism evidence="2 3">
    <name type="scientific">Anthostomella pinea</name>
    <dbReference type="NCBI Taxonomy" id="933095"/>
    <lineage>
        <taxon>Eukaryota</taxon>
        <taxon>Fungi</taxon>
        <taxon>Dikarya</taxon>
        <taxon>Ascomycota</taxon>
        <taxon>Pezizomycotina</taxon>
        <taxon>Sordariomycetes</taxon>
        <taxon>Xylariomycetidae</taxon>
        <taxon>Xylariales</taxon>
        <taxon>Xylariaceae</taxon>
        <taxon>Anthostomella</taxon>
    </lineage>
</organism>
<keyword evidence="3" id="KW-1185">Reference proteome</keyword>
<feature type="transmembrane region" description="Helical" evidence="1">
    <location>
        <begin position="78"/>
        <end position="99"/>
    </location>
</feature>
<proteinExistence type="predicted"/>
<dbReference type="AlphaFoldDB" id="A0AAI8YG22"/>
<dbReference type="Proteomes" id="UP001295740">
    <property type="component" value="Unassembled WGS sequence"/>
</dbReference>
<protein>
    <submittedName>
        <fullName evidence="2">Uu.00g109170.m01.CDS01</fullName>
    </submittedName>
</protein>
<comment type="caution">
    <text evidence="2">The sequence shown here is derived from an EMBL/GenBank/DDBJ whole genome shotgun (WGS) entry which is preliminary data.</text>
</comment>
<sequence length="179" mass="19263">MPAPAPEMPTFTPSTLVQEVIGTQQPVLPRQVVLTQTITYADSTATALVTLDGVGPTAAPAPAVHGSAASDGLTQQQIGIIVGTLIGAVVVGLVIWMFCVARRRRQAYIDAYFEGWSESSITSSMIADILPPRRSYWPPFPRSIPPPVVPNYRARVPSPRWTANDVGRRATTTYVYGEG</sequence>
<accession>A0AAI8YG22</accession>
<keyword evidence="1" id="KW-1133">Transmembrane helix</keyword>
<keyword evidence="1" id="KW-0812">Transmembrane</keyword>
<reference evidence="2" key="1">
    <citation type="submission" date="2023-10" db="EMBL/GenBank/DDBJ databases">
        <authorList>
            <person name="Hackl T."/>
        </authorList>
    </citation>
    <scope>NUCLEOTIDE SEQUENCE</scope>
</reference>
<name>A0AAI8YG22_9PEZI</name>
<evidence type="ECO:0000313" key="2">
    <source>
        <dbReference type="EMBL" id="CAJ2503523.1"/>
    </source>
</evidence>
<dbReference type="EMBL" id="CAUWAG010000006">
    <property type="protein sequence ID" value="CAJ2503523.1"/>
    <property type="molecule type" value="Genomic_DNA"/>
</dbReference>
<evidence type="ECO:0000256" key="1">
    <source>
        <dbReference type="SAM" id="Phobius"/>
    </source>
</evidence>
<gene>
    <name evidence="2" type="ORF">KHLLAP_LOCUS3991</name>
</gene>
<evidence type="ECO:0000313" key="3">
    <source>
        <dbReference type="Proteomes" id="UP001295740"/>
    </source>
</evidence>